<dbReference type="Pfam" id="PF04102">
    <property type="entry name" value="SlyX"/>
    <property type="match status" value="1"/>
</dbReference>
<accession>A0A3B0WGE4</accession>
<feature type="region of interest" description="Disordered" evidence="1">
    <location>
        <begin position="48"/>
        <end position="67"/>
    </location>
</feature>
<sequence length="67" mass="7723">MKNRVTELEIRLTHMEDTIEVLNETIIKQHGEIDILQLQVSILEKKIKTSQSSPVALESEETPPPHY</sequence>
<protein>
    <recommendedName>
        <fullName evidence="3">Protein SlyX</fullName>
    </recommendedName>
</protein>
<name>A0A3B0WGE4_9ZZZZ</name>
<dbReference type="Gene3D" id="1.20.5.300">
    <property type="match status" value="1"/>
</dbReference>
<reference evidence="2" key="1">
    <citation type="submission" date="2018-06" db="EMBL/GenBank/DDBJ databases">
        <authorList>
            <person name="Zhirakovskaya E."/>
        </authorList>
    </citation>
    <scope>NUCLEOTIDE SEQUENCE</scope>
</reference>
<evidence type="ECO:0000313" key="2">
    <source>
        <dbReference type="EMBL" id="VAW55078.1"/>
    </source>
</evidence>
<proteinExistence type="inferred from homology"/>
<dbReference type="InterPro" id="IPR007236">
    <property type="entry name" value="SlyX"/>
</dbReference>
<evidence type="ECO:0000256" key="1">
    <source>
        <dbReference type="SAM" id="MobiDB-lite"/>
    </source>
</evidence>
<organism evidence="2">
    <name type="scientific">hydrothermal vent metagenome</name>
    <dbReference type="NCBI Taxonomy" id="652676"/>
    <lineage>
        <taxon>unclassified sequences</taxon>
        <taxon>metagenomes</taxon>
        <taxon>ecological metagenomes</taxon>
    </lineage>
</organism>
<evidence type="ECO:0008006" key="3">
    <source>
        <dbReference type="Google" id="ProtNLM"/>
    </source>
</evidence>
<dbReference type="AlphaFoldDB" id="A0A3B0WGE4"/>
<dbReference type="HAMAP" id="MF_00715">
    <property type="entry name" value="SlyX"/>
    <property type="match status" value="1"/>
</dbReference>
<gene>
    <name evidence="2" type="ORF">MNBD_GAMMA05-241</name>
</gene>
<dbReference type="PANTHER" id="PTHR36508:SF1">
    <property type="entry name" value="PROTEIN SLYX"/>
    <property type="match status" value="1"/>
</dbReference>
<dbReference type="EMBL" id="UOFE01000046">
    <property type="protein sequence ID" value="VAW55078.1"/>
    <property type="molecule type" value="Genomic_DNA"/>
</dbReference>
<dbReference type="PANTHER" id="PTHR36508">
    <property type="entry name" value="PROTEIN SLYX"/>
    <property type="match status" value="1"/>
</dbReference>